<proteinExistence type="predicted"/>
<dbReference type="EMBL" id="JAPDGR010000801">
    <property type="protein sequence ID" value="KAJ2987368.1"/>
    <property type="molecule type" value="Genomic_DNA"/>
</dbReference>
<comment type="caution">
    <text evidence="1">The sequence shown here is derived from an EMBL/GenBank/DDBJ whole genome shotgun (WGS) entry which is preliminary data.</text>
</comment>
<reference evidence="1" key="1">
    <citation type="submission" date="2022-10" db="EMBL/GenBank/DDBJ databases">
        <title>Genome Sequence of Xylaria curta.</title>
        <authorList>
            <person name="Buettner E."/>
        </authorList>
    </citation>
    <scope>NUCLEOTIDE SEQUENCE</scope>
    <source>
        <strain evidence="1">Babe10</strain>
    </source>
</reference>
<keyword evidence="2" id="KW-1185">Reference proteome</keyword>
<dbReference type="Proteomes" id="UP001143856">
    <property type="component" value="Unassembled WGS sequence"/>
</dbReference>
<name>A0ACC1P773_9PEZI</name>
<organism evidence="1 2">
    <name type="scientific">Xylaria curta</name>
    <dbReference type="NCBI Taxonomy" id="42375"/>
    <lineage>
        <taxon>Eukaryota</taxon>
        <taxon>Fungi</taxon>
        <taxon>Dikarya</taxon>
        <taxon>Ascomycota</taxon>
        <taxon>Pezizomycotina</taxon>
        <taxon>Sordariomycetes</taxon>
        <taxon>Xylariomycetidae</taxon>
        <taxon>Xylariales</taxon>
        <taxon>Xylariaceae</taxon>
        <taxon>Xylaria</taxon>
    </lineage>
</organism>
<accession>A0ACC1P773</accession>
<sequence length="141" mass="15448">MWKPNSTTVTDHPAMSGIFGLLPPPSSGPSLNLTTVKNTADKIRDLWAWDDCWGWDFPMLAMNSLRLGDVDQAVAYLLDPLFRFDDAGYPEGGLRVPTPYFPGSSSFLLAVAMMAGGWDGEPGSHFPEDWKARVEGFIPGL</sequence>
<protein>
    <submittedName>
        <fullName evidence="1">Uncharacterized protein</fullName>
    </submittedName>
</protein>
<gene>
    <name evidence="1" type="ORF">NUW58_g4550</name>
</gene>
<evidence type="ECO:0000313" key="2">
    <source>
        <dbReference type="Proteomes" id="UP001143856"/>
    </source>
</evidence>
<evidence type="ECO:0000313" key="1">
    <source>
        <dbReference type="EMBL" id="KAJ2987368.1"/>
    </source>
</evidence>